<dbReference type="Proteomes" id="UP000027734">
    <property type="component" value="Unassembled WGS sequence"/>
</dbReference>
<protein>
    <submittedName>
        <fullName evidence="1">Uncharacterized protein</fullName>
    </submittedName>
</protein>
<name>A0A073IJ04_9RHOB</name>
<gene>
    <name evidence="1" type="ORF">DSW25_06600</name>
</gene>
<evidence type="ECO:0000313" key="2">
    <source>
        <dbReference type="Proteomes" id="UP000027734"/>
    </source>
</evidence>
<comment type="caution">
    <text evidence="1">The sequence shown here is derived from an EMBL/GenBank/DDBJ whole genome shotgun (WGS) entry which is preliminary data.</text>
</comment>
<dbReference type="EMBL" id="JAMC01000002">
    <property type="protein sequence ID" value="KEJ90313.1"/>
    <property type="molecule type" value="Genomic_DNA"/>
</dbReference>
<evidence type="ECO:0000313" key="1">
    <source>
        <dbReference type="EMBL" id="KEJ90313.1"/>
    </source>
</evidence>
<dbReference type="STRING" id="1300350.Z948_704"/>
<reference evidence="1 2" key="1">
    <citation type="submission" date="2014-01" db="EMBL/GenBank/DDBJ databases">
        <title>Sulfitobacter donghicola JCM 14565 Genome Sequencing.</title>
        <authorList>
            <person name="Lai Q."/>
            <person name="Hong Z."/>
        </authorList>
    </citation>
    <scope>NUCLEOTIDE SEQUENCE [LARGE SCALE GENOMIC DNA]</scope>
    <source>
        <strain evidence="1 2">JCM 14565</strain>
    </source>
</reference>
<sequence>MRLRFFEATLFSLLGLRWSVSFLCCIALSPFPNGPQEQANNQLLTRDREFFALLSPCG</sequence>
<accession>A0A073IJ04</accession>
<proteinExistence type="predicted"/>
<dbReference type="AlphaFoldDB" id="A0A073IJ04"/>
<organism evidence="1 2">
    <name type="scientific">Sulfitobacter donghicola DSW-25 = KCTC 12864 = JCM 14565</name>
    <dbReference type="NCBI Taxonomy" id="1300350"/>
    <lineage>
        <taxon>Bacteria</taxon>
        <taxon>Pseudomonadati</taxon>
        <taxon>Pseudomonadota</taxon>
        <taxon>Alphaproteobacteria</taxon>
        <taxon>Rhodobacterales</taxon>
        <taxon>Roseobacteraceae</taxon>
        <taxon>Sulfitobacter</taxon>
    </lineage>
</organism>
<keyword evidence="2" id="KW-1185">Reference proteome</keyword>